<keyword evidence="4" id="KW-1185">Reference proteome</keyword>
<dbReference type="EMBL" id="KQ086213">
    <property type="protein sequence ID" value="KLO06362.1"/>
    <property type="molecule type" value="Genomic_DNA"/>
</dbReference>
<dbReference type="InterPro" id="IPR001810">
    <property type="entry name" value="F-box_dom"/>
</dbReference>
<keyword evidence="1" id="KW-1133">Transmembrane helix</keyword>
<dbReference type="Proteomes" id="UP000053477">
    <property type="component" value="Unassembled WGS sequence"/>
</dbReference>
<evidence type="ECO:0000313" key="4">
    <source>
        <dbReference type="Proteomes" id="UP000053477"/>
    </source>
</evidence>
<evidence type="ECO:0000313" key="3">
    <source>
        <dbReference type="EMBL" id="KLO06362.1"/>
    </source>
</evidence>
<dbReference type="STRING" id="27342.A0A0H2R4T8"/>
<keyword evidence="1" id="KW-0472">Membrane</keyword>
<evidence type="ECO:0000256" key="1">
    <source>
        <dbReference type="SAM" id="Phobius"/>
    </source>
</evidence>
<reference evidence="3 4" key="1">
    <citation type="submission" date="2015-04" db="EMBL/GenBank/DDBJ databases">
        <title>Complete genome sequence of Schizopora paradoxa KUC8140, a cosmopolitan wood degrader in East Asia.</title>
        <authorList>
            <consortium name="DOE Joint Genome Institute"/>
            <person name="Min B."/>
            <person name="Park H."/>
            <person name="Jang Y."/>
            <person name="Kim J.-J."/>
            <person name="Kim K.H."/>
            <person name="Pangilinan J."/>
            <person name="Lipzen A."/>
            <person name="Riley R."/>
            <person name="Grigoriev I.V."/>
            <person name="Spatafora J.W."/>
            <person name="Choi I.-G."/>
        </authorList>
    </citation>
    <scope>NUCLEOTIDE SEQUENCE [LARGE SCALE GENOMIC DNA]</scope>
    <source>
        <strain evidence="3 4">KUC8140</strain>
    </source>
</reference>
<organism evidence="3 4">
    <name type="scientific">Schizopora paradoxa</name>
    <dbReference type="NCBI Taxonomy" id="27342"/>
    <lineage>
        <taxon>Eukaryota</taxon>
        <taxon>Fungi</taxon>
        <taxon>Dikarya</taxon>
        <taxon>Basidiomycota</taxon>
        <taxon>Agaricomycotina</taxon>
        <taxon>Agaricomycetes</taxon>
        <taxon>Hymenochaetales</taxon>
        <taxon>Schizoporaceae</taxon>
        <taxon>Schizopora</taxon>
    </lineage>
</organism>
<dbReference type="PROSITE" id="PS50181">
    <property type="entry name" value="FBOX"/>
    <property type="match status" value="1"/>
</dbReference>
<feature type="transmembrane region" description="Helical" evidence="1">
    <location>
        <begin position="67"/>
        <end position="89"/>
    </location>
</feature>
<proteinExistence type="predicted"/>
<feature type="domain" description="F-box" evidence="2">
    <location>
        <begin position="109"/>
        <end position="164"/>
    </location>
</feature>
<evidence type="ECO:0000259" key="2">
    <source>
        <dbReference type="PROSITE" id="PS50181"/>
    </source>
</evidence>
<keyword evidence="1" id="KW-0812">Transmembrane</keyword>
<name>A0A0H2R4T8_9AGAM</name>
<sequence>MDDYDDVRQLIQHALHRQIEDMMYQMLKDLCDPRCEDDPTDDMPGSWNGNAETWPVLQTLQTIAGEAFYWLCWMVAVIVALPWICTSLAKETKDIAKSHYQEWRHPRVHSNILDLPDDILSEIAEFTILTGALDGDPLAPLPLSHVCRRFRSIVIGTSKFWTTITTDLGLKLNKKILKRSKKQHLNVFCECLGLSLDLFDHVRFNSARWKSFKLVVGRDSRTPNIPILRKLPSLDLANLESICLVYAEPTHSGYKVIDNNVHRYGKLRAPKLTHLELVNVVPQPFARKPCFTLTKLTLSFISSWQYMSDDGLDHSWNFMRLLRFLDNTKTLEEFNLTLRVHELEFAVPPPTALPHITRFSLRIEDTASHIIDPFLRALLLPNLRALSFALLFSREGGEEEEHGNDGDDIFALDPWTRETCAVNLYLGSLFLPEEHFSHLTELELDVQIDSDLRYIKDNFRIPFHRTPKLERLHVKTNRNVFAPKPHQLESIPEGGIPLKELKLTKCESMKNLTWLRSLSECMNQRTFEKIIVDGDLLCSRGTVESLEKFFPLEKIDYRESELKMDLDLLDDEVRRTTDI</sequence>
<dbReference type="AlphaFoldDB" id="A0A0H2R4T8"/>
<accession>A0A0H2R4T8</accession>
<dbReference type="InParanoid" id="A0A0H2R4T8"/>
<protein>
    <recommendedName>
        <fullName evidence="2">F-box domain-containing protein</fullName>
    </recommendedName>
</protein>
<gene>
    <name evidence="3" type="ORF">SCHPADRAFT_692560</name>
</gene>